<gene>
    <name evidence="2" type="ORF">AYL44_01850</name>
</gene>
<sequence>MPYDAAEAVPPLSPTEEIANLIRNNDGRLGEVFRLDEQGFAPDEIAQQLNVATVGFVYSYRTYANAALHGKVPGGSTLRKATLSSLNSLVKAGRDVLSRDAMQLLLAHRSAVEAAELDAGQTVQEVEDNEQQERDALSTLERLRAVPGIYAFSYGWYLESPVDHARGNTLIKVGRAEDVSARIKQHSSGARAHMPEPLALLRVYSVGTPELVHTERMFHQLLDTAGHGNPRRRGLNRSEVGKEWFLTNEDFLDTIAKALNLTTLYIGRSEFADE</sequence>
<dbReference type="Proteomes" id="UP000076998">
    <property type="component" value="Unassembled WGS sequence"/>
</dbReference>
<dbReference type="AlphaFoldDB" id="A0A177KEN7"/>
<accession>A0A177KEN7</accession>
<dbReference type="RefSeq" id="WP_064001562.1">
    <property type="nucleotide sequence ID" value="NZ_LSTV01000001.1"/>
</dbReference>
<name>A0A177KEN7_9MICO</name>
<comment type="caution">
    <text evidence="2">The sequence shown here is derived from an EMBL/GenBank/DDBJ whole genome shotgun (WGS) entry which is preliminary data.</text>
</comment>
<proteinExistence type="predicted"/>
<dbReference type="Pfam" id="PF10544">
    <property type="entry name" value="T5orf172"/>
    <property type="match status" value="1"/>
</dbReference>
<evidence type="ECO:0000313" key="2">
    <source>
        <dbReference type="EMBL" id="OAH51051.1"/>
    </source>
</evidence>
<evidence type="ECO:0000259" key="1">
    <source>
        <dbReference type="Pfam" id="PF10544"/>
    </source>
</evidence>
<dbReference type="EMBL" id="LSTV01000001">
    <property type="protein sequence ID" value="OAH51051.1"/>
    <property type="molecule type" value="Genomic_DNA"/>
</dbReference>
<evidence type="ECO:0000313" key="3">
    <source>
        <dbReference type="Proteomes" id="UP000076998"/>
    </source>
</evidence>
<organism evidence="2 3">
    <name type="scientific">Microbacterium oleivorans</name>
    <dbReference type="NCBI Taxonomy" id="273677"/>
    <lineage>
        <taxon>Bacteria</taxon>
        <taxon>Bacillati</taxon>
        <taxon>Actinomycetota</taxon>
        <taxon>Actinomycetes</taxon>
        <taxon>Micrococcales</taxon>
        <taxon>Microbacteriaceae</taxon>
        <taxon>Microbacterium</taxon>
    </lineage>
</organism>
<feature type="domain" description="Bacteriophage T5 Orf172 DNA-binding" evidence="1">
    <location>
        <begin position="161"/>
        <end position="258"/>
    </location>
</feature>
<protein>
    <recommendedName>
        <fullName evidence="1">Bacteriophage T5 Orf172 DNA-binding domain-containing protein</fullName>
    </recommendedName>
</protein>
<dbReference type="InterPro" id="IPR018306">
    <property type="entry name" value="Phage_T5_Orf172_DNA-bd"/>
</dbReference>
<reference evidence="2 3" key="1">
    <citation type="submission" date="2016-02" db="EMBL/GenBank/DDBJ databases">
        <authorList>
            <person name="Wen L."/>
            <person name="He K."/>
            <person name="Yang H."/>
        </authorList>
    </citation>
    <scope>NUCLEOTIDE SEQUENCE [LARGE SCALE GENOMIC DNA]</scope>
    <source>
        <strain evidence="2 3">CD11_3</strain>
    </source>
</reference>